<keyword evidence="7" id="KW-1185">Reference proteome</keyword>
<dbReference type="CDD" id="cd03427">
    <property type="entry name" value="NUDIX_MTH1_Nudt1"/>
    <property type="match status" value="1"/>
</dbReference>
<evidence type="ECO:0000256" key="3">
    <source>
        <dbReference type="ARBA" id="ARBA00022723"/>
    </source>
</evidence>
<evidence type="ECO:0000313" key="7">
    <source>
        <dbReference type="Proteomes" id="UP000054248"/>
    </source>
</evidence>
<dbReference type="STRING" id="1051891.A0A0C3QHV4"/>
<reference evidence="7" key="2">
    <citation type="submission" date="2015-01" db="EMBL/GenBank/DDBJ databases">
        <title>Evolutionary Origins and Diversification of the Mycorrhizal Mutualists.</title>
        <authorList>
            <consortium name="DOE Joint Genome Institute"/>
            <consortium name="Mycorrhizal Genomics Consortium"/>
            <person name="Kohler A."/>
            <person name="Kuo A."/>
            <person name="Nagy L.G."/>
            <person name="Floudas D."/>
            <person name="Copeland A."/>
            <person name="Barry K.W."/>
            <person name="Cichocki N."/>
            <person name="Veneault-Fourrey C."/>
            <person name="LaButti K."/>
            <person name="Lindquist E.A."/>
            <person name="Lipzen A."/>
            <person name="Lundell T."/>
            <person name="Morin E."/>
            <person name="Murat C."/>
            <person name="Riley R."/>
            <person name="Ohm R."/>
            <person name="Sun H."/>
            <person name="Tunlid A."/>
            <person name="Henrissat B."/>
            <person name="Grigoriev I.V."/>
            <person name="Hibbett D.S."/>
            <person name="Martin F."/>
        </authorList>
    </citation>
    <scope>NUCLEOTIDE SEQUENCE [LARGE SCALE GENOMIC DNA]</scope>
    <source>
        <strain evidence="7">MUT 4182</strain>
    </source>
</reference>
<evidence type="ECO:0000256" key="2">
    <source>
        <dbReference type="ARBA" id="ARBA00005582"/>
    </source>
</evidence>
<reference evidence="6 7" key="1">
    <citation type="submission" date="2014-04" db="EMBL/GenBank/DDBJ databases">
        <authorList>
            <consortium name="DOE Joint Genome Institute"/>
            <person name="Kuo A."/>
            <person name="Girlanda M."/>
            <person name="Perotto S."/>
            <person name="Kohler A."/>
            <person name="Nagy L.G."/>
            <person name="Floudas D."/>
            <person name="Copeland A."/>
            <person name="Barry K.W."/>
            <person name="Cichocki N."/>
            <person name="Veneault-Fourrey C."/>
            <person name="LaButti K."/>
            <person name="Lindquist E.A."/>
            <person name="Lipzen A."/>
            <person name="Lundell T."/>
            <person name="Morin E."/>
            <person name="Murat C."/>
            <person name="Sun H."/>
            <person name="Tunlid A."/>
            <person name="Henrissat B."/>
            <person name="Grigoriev I.V."/>
            <person name="Hibbett D.S."/>
            <person name="Martin F."/>
            <person name="Nordberg H.P."/>
            <person name="Cantor M.N."/>
            <person name="Hua S.X."/>
        </authorList>
    </citation>
    <scope>NUCLEOTIDE SEQUENCE [LARGE SCALE GENOMIC DNA]</scope>
    <source>
        <strain evidence="6 7">MUT 4182</strain>
    </source>
</reference>
<accession>A0A0C3QHV4</accession>
<dbReference type="GO" id="GO:0008413">
    <property type="term" value="F:8-oxo-7,8-dihydroguanosine triphosphate pyrophosphatase activity"/>
    <property type="evidence" value="ECO:0007669"/>
    <property type="project" value="TreeGrafter"/>
</dbReference>
<proteinExistence type="inferred from homology"/>
<gene>
    <name evidence="6" type="ORF">M407DRAFT_24477</name>
</gene>
<sequence length="201" mass="21919">MPVSDVPPGLEPVSSIKVVATGGDSRWLPYAGKAIFSNVVPVDEREGKILLAFRIDGFGRNKYNPFSGPIQPGSNPLKAATRDLQGQCGLQAVDISKLGKLIVVLEGNAIALDVDVFRTTSWRGDVADTLEVRPRWFSAPTAISSGSQKLPAVPWDQMFEDNKFWIPLLTEGKYFIGRIDFGAPSPGEDVGPLLRYWFATV</sequence>
<evidence type="ECO:0000256" key="5">
    <source>
        <dbReference type="ARBA" id="ARBA00022842"/>
    </source>
</evidence>
<dbReference type="SUPFAM" id="SSF55811">
    <property type="entry name" value="Nudix"/>
    <property type="match status" value="1"/>
</dbReference>
<keyword evidence="3" id="KW-0479">Metal-binding</keyword>
<dbReference type="OrthoDB" id="447842at2759"/>
<dbReference type="GO" id="GO:0046872">
    <property type="term" value="F:metal ion binding"/>
    <property type="evidence" value="ECO:0007669"/>
    <property type="project" value="UniProtKB-KW"/>
</dbReference>
<organism evidence="6 7">
    <name type="scientific">Tulasnella calospora MUT 4182</name>
    <dbReference type="NCBI Taxonomy" id="1051891"/>
    <lineage>
        <taxon>Eukaryota</taxon>
        <taxon>Fungi</taxon>
        <taxon>Dikarya</taxon>
        <taxon>Basidiomycota</taxon>
        <taxon>Agaricomycotina</taxon>
        <taxon>Agaricomycetes</taxon>
        <taxon>Cantharellales</taxon>
        <taxon>Tulasnellaceae</taxon>
        <taxon>Tulasnella</taxon>
    </lineage>
</organism>
<protein>
    <submittedName>
        <fullName evidence="6">Uncharacterized protein</fullName>
    </submittedName>
</protein>
<comment type="similarity">
    <text evidence="2">Belongs to the Nudix hydrolase family.</text>
</comment>
<evidence type="ECO:0000256" key="1">
    <source>
        <dbReference type="ARBA" id="ARBA00001946"/>
    </source>
</evidence>
<comment type="cofactor">
    <cofactor evidence="1">
        <name>Mg(2+)</name>
        <dbReference type="ChEBI" id="CHEBI:18420"/>
    </cofactor>
</comment>
<evidence type="ECO:0000256" key="4">
    <source>
        <dbReference type="ARBA" id="ARBA00022801"/>
    </source>
</evidence>
<dbReference type="Gene3D" id="3.90.79.10">
    <property type="entry name" value="Nucleoside Triphosphate Pyrophosphohydrolase"/>
    <property type="match status" value="1"/>
</dbReference>
<evidence type="ECO:0000313" key="6">
    <source>
        <dbReference type="EMBL" id="KIO26261.1"/>
    </source>
</evidence>
<name>A0A0C3QHV4_9AGAM</name>
<dbReference type="EMBL" id="KN823027">
    <property type="protein sequence ID" value="KIO26261.1"/>
    <property type="molecule type" value="Genomic_DNA"/>
</dbReference>
<dbReference type="PANTHER" id="PTHR43758:SF2">
    <property type="entry name" value="OXIDIZED PURINE NUCLEOSIDE TRIPHOSPHATE HYDROLASE"/>
    <property type="match status" value="1"/>
</dbReference>
<dbReference type="Proteomes" id="UP000054248">
    <property type="component" value="Unassembled WGS sequence"/>
</dbReference>
<dbReference type="AlphaFoldDB" id="A0A0C3QHV4"/>
<keyword evidence="5" id="KW-0460">Magnesium</keyword>
<dbReference type="InterPro" id="IPR015797">
    <property type="entry name" value="NUDIX_hydrolase-like_dom_sf"/>
</dbReference>
<dbReference type="GO" id="GO:0042262">
    <property type="term" value="P:DNA protection"/>
    <property type="evidence" value="ECO:0007669"/>
    <property type="project" value="TreeGrafter"/>
</dbReference>
<dbReference type="GO" id="GO:0005737">
    <property type="term" value="C:cytoplasm"/>
    <property type="evidence" value="ECO:0007669"/>
    <property type="project" value="TreeGrafter"/>
</dbReference>
<keyword evidence="4" id="KW-0378">Hydrolase</keyword>
<dbReference type="PANTHER" id="PTHR43758">
    <property type="entry name" value="7,8-DIHYDRO-8-OXOGUANINE TRIPHOSPHATASE"/>
    <property type="match status" value="1"/>
</dbReference>
<dbReference type="HOGENOM" id="CLU_037162_11_0_1"/>